<comment type="caution">
    <text evidence="2">The sequence shown here is derived from an EMBL/GenBank/DDBJ whole genome shotgun (WGS) entry which is preliminary data.</text>
</comment>
<organism evidence="2 3">
    <name type="scientific">Streptomyces glaucosporus</name>
    <dbReference type="NCBI Taxonomy" id="284044"/>
    <lineage>
        <taxon>Bacteria</taxon>
        <taxon>Bacillati</taxon>
        <taxon>Actinomycetota</taxon>
        <taxon>Actinomycetes</taxon>
        <taxon>Kitasatosporales</taxon>
        <taxon>Streptomycetaceae</taxon>
        <taxon>Streptomyces</taxon>
    </lineage>
</organism>
<gene>
    <name evidence="2" type="ORF">GCM10010420_10430</name>
</gene>
<name>A0ABP5UVS6_9ACTN</name>
<keyword evidence="3" id="KW-1185">Reference proteome</keyword>
<dbReference type="Proteomes" id="UP001500058">
    <property type="component" value="Unassembled WGS sequence"/>
</dbReference>
<accession>A0ABP5UVS6</accession>
<evidence type="ECO:0000313" key="3">
    <source>
        <dbReference type="Proteomes" id="UP001500058"/>
    </source>
</evidence>
<sequence length="89" mass="9176">MPRPCRRPPPEAGAAARGGRVETDEEVPPGGGTCGALAPDDLADDFGFPRCGLPRGHTGRHREPASGAARHGEDRAAPAAGRTRGRTRG</sequence>
<feature type="region of interest" description="Disordered" evidence="1">
    <location>
        <begin position="1"/>
        <end position="89"/>
    </location>
</feature>
<reference evidence="3" key="1">
    <citation type="journal article" date="2019" name="Int. J. Syst. Evol. Microbiol.">
        <title>The Global Catalogue of Microorganisms (GCM) 10K type strain sequencing project: providing services to taxonomists for standard genome sequencing and annotation.</title>
        <authorList>
            <consortium name="The Broad Institute Genomics Platform"/>
            <consortium name="The Broad Institute Genome Sequencing Center for Infectious Disease"/>
            <person name="Wu L."/>
            <person name="Ma J."/>
        </authorList>
    </citation>
    <scope>NUCLEOTIDE SEQUENCE [LARGE SCALE GENOMIC DNA]</scope>
    <source>
        <strain evidence="3">JCM 6921</strain>
    </source>
</reference>
<protein>
    <submittedName>
        <fullName evidence="2">Uncharacterized protein</fullName>
    </submittedName>
</protein>
<evidence type="ECO:0000313" key="2">
    <source>
        <dbReference type="EMBL" id="GAA2388891.1"/>
    </source>
</evidence>
<dbReference type="EMBL" id="BAAATJ010000003">
    <property type="protein sequence ID" value="GAA2388891.1"/>
    <property type="molecule type" value="Genomic_DNA"/>
</dbReference>
<evidence type="ECO:0000256" key="1">
    <source>
        <dbReference type="SAM" id="MobiDB-lite"/>
    </source>
</evidence>
<proteinExistence type="predicted"/>